<comment type="caution">
    <text evidence="2">The sequence shown here is derived from an EMBL/GenBank/DDBJ whole genome shotgun (WGS) entry which is preliminary data.</text>
</comment>
<dbReference type="Gene3D" id="3.30.420.10">
    <property type="entry name" value="Ribonuclease H-like superfamily/Ribonuclease H"/>
    <property type="match status" value="1"/>
</dbReference>
<dbReference type="InterPro" id="IPR001584">
    <property type="entry name" value="Integrase_cat-core"/>
</dbReference>
<proteinExistence type="predicted"/>
<evidence type="ECO:0000259" key="1">
    <source>
        <dbReference type="PROSITE" id="PS50994"/>
    </source>
</evidence>
<dbReference type="SUPFAM" id="SSF53098">
    <property type="entry name" value="Ribonuclease H-like"/>
    <property type="match status" value="1"/>
</dbReference>
<dbReference type="GO" id="GO:0015074">
    <property type="term" value="P:DNA integration"/>
    <property type="evidence" value="ECO:0007669"/>
    <property type="project" value="InterPro"/>
</dbReference>
<dbReference type="EMBL" id="BKCJ010000057">
    <property type="protein sequence ID" value="GEU29291.1"/>
    <property type="molecule type" value="Genomic_DNA"/>
</dbReference>
<name>A0A699GIP9_TANCI</name>
<dbReference type="AlphaFoldDB" id="A0A699GIP9"/>
<dbReference type="PANTHER" id="PTHR47266">
    <property type="entry name" value="ENDONUCLEASE-RELATED"/>
    <property type="match status" value="1"/>
</dbReference>
<feature type="domain" description="Integrase catalytic" evidence="1">
    <location>
        <begin position="1"/>
        <end position="70"/>
    </location>
</feature>
<dbReference type="GO" id="GO:0003676">
    <property type="term" value="F:nucleic acid binding"/>
    <property type="evidence" value="ECO:0007669"/>
    <property type="project" value="InterPro"/>
</dbReference>
<keyword evidence="2" id="KW-0808">Transferase</keyword>
<sequence length="100" mass="11750">MSTAYHPQTEGQSERTIQTLKDMLRACVMDFRGSWDTHLPLLEFSYNNNYHASVKDASLQVPLEEIEIYEKLHFVEELVEIVDREVKKLKQKRIPIVKVC</sequence>
<dbReference type="GO" id="GO:0003964">
    <property type="term" value="F:RNA-directed DNA polymerase activity"/>
    <property type="evidence" value="ECO:0007669"/>
    <property type="project" value="UniProtKB-KW"/>
</dbReference>
<dbReference type="InterPro" id="IPR052160">
    <property type="entry name" value="Gypsy_RT_Integrase-like"/>
</dbReference>
<keyword evidence="2" id="KW-0548">Nucleotidyltransferase</keyword>
<dbReference type="PROSITE" id="PS50994">
    <property type="entry name" value="INTEGRASE"/>
    <property type="match status" value="1"/>
</dbReference>
<evidence type="ECO:0000313" key="2">
    <source>
        <dbReference type="EMBL" id="GEU29291.1"/>
    </source>
</evidence>
<gene>
    <name evidence="2" type="ORF">Tci_001269</name>
</gene>
<reference evidence="2" key="1">
    <citation type="journal article" date="2019" name="Sci. Rep.">
        <title>Draft genome of Tanacetum cinerariifolium, the natural source of mosquito coil.</title>
        <authorList>
            <person name="Yamashiro T."/>
            <person name="Shiraishi A."/>
            <person name="Satake H."/>
            <person name="Nakayama K."/>
        </authorList>
    </citation>
    <scope>NUCLEOTIDE SEQUENCE</scope>
</reference>
<protein>
    <submittedName>
        <fullName evidence="2">Putative reverse transcriptase domain-containing protein</fullName>
    </submittedName>
</protein>
<keyword evidence="2" id="KW-0695">RNA-directed DNA polymerase</keyword>
<dbReference type="InterPro" id="IPR012337">
    <property type="entry name" value="RNaseH-like_sf"/>
</dbReference>
<organism evidence="2">
    <name type="scientific">Tanacetum cinerariifolium</name>
    <name type="common">Dalmatian daisy</name>
    <name type="synonym">Chrysanthemum cinerariifolium</name>
    <dbReference type="NCBI Taxonomy" id="118510"/>
    <lineage>
        <taxon>Eukaryota</taxon>
        <taxon>Viridiplantae</taxon>
        <taxon>Streptophyta</taxon>
        <taxon>Embryophyta</taxon>
        <taxon>Tracheophyta</taxon>
        <taxon>Spermatophyta</taxon>
        <taxon>Magnoliopsida</taxon>
        <taxon>eudicotyledons</taxon>
        <taxon>Gunneridae</taxon>
        <taxon>Pentapetalae</taxon>
        <taxon>asterids</taxon>
        <taxon>campanulids</taxon>
        <taxon>Asterales</taxon>
        <taxon>Asteraceae</taxon>
        <taxon>Asteroideae</taxon>
        <taxon>Anthemideae</taxon>
        <taxon>Anthemidinae</taxon>
        <taxon>Tanacetum</taxon>
    </lineage>
</organism>
<dbReference type="InterPro" id="IPR036397">
    <property type="entry name" value="RNaseH_sf"/>
</dbReference>
<accession>A0A699GIP9</accession>